<dbReference type="SUPFAM" id="SSF49503">
    <property type="entry name" value="Cupredoxins"/>
    <property type="match status" value="2"/>
</dbReference>
<dbReference type="InterPro" id="IPR002105">
    <property type="entry name" value="Dockerin_1_rpt"/>
</dbReference>
<evidence type="ECO:0000259" key="3">
    <source>
        <dbReference type="Pfam" id="PF07731"/>
    </source>
</evidence>
<organism evidence="4 5">
    <name type="scientific">Geotalea uraniireducens</name>
    <dbReference type="NCBI Taxonomy" id="351604"/>
    <lineage>
        <taxon>Bacteria</taxon>
        <taxon>Pseudomonadati</taxon>
        <taxon>Thermodesulfobacteriota</taxon>
        <taxon>Desulfuromonadia</taxon>
        <taxon>Geobacterales</taxon>
        <taxon>Geobacteraceae</taxon>
        <taxon>Geotalea</taxon>
    </lineage>
</organism>
<reference evidence="4 5" key="1">
    <citation type="submission" date="2022-12" db="EMBL/GenBank/DDBJ databases">
        <title>Polyphasic characterization of Geotalea uranireducens NIT-SL11 newly isolated from a complex of sewage sludge and microbially reduced graphene oxide.</title>
        <authorList>
            <person name="Xie L."/>
            <person name="Yoshida N."/>
            <person name="Meng L."/>
        </authorList>
    </citation>
    <scope>NUCLEOTIDE SEQUENCE [LARGE SCALE GENOMIC DNA]</scope>
    <source>
        <strain evidence="4 5">NIT-SL11</strain>
    </source>
</reference>
<dbReference type="PANTHER" id="PTHR48267">
    <property type="entry name" value="CUPREDOXIN SUPERFAMILY PROTEIN"/>
    <property type="match status" value="1"/>
</dbReference>
<dbReference type="InterPro" id="IPR011706">
    <property type="entry name" value="Cu-oxidase_C"/>
</dbReference>
<feature type="chain" id="PRO_5046295976" evidence="2">
    <location>
        <begin position="29"/>
        <end position="814"/>
    </location>
</feature>
<dbReference type="PROSITE" id="PS00018">
    <property type="entry name" value="EF_HAND_1"/>
    <property type="match status" value="1"/>
</dbReference>
<name>A0ABM8ENY3_9BACT</name>
<evidence type="ECO:0000313" key="4">
    <source>
        <dbReference type="EMBL" id="BDV44174.1"/>
    </source>
</evidence>
<dbReference type="RefSeq" id="WP_282000280.1">
    <property type="nucleotide sequence ID" value="NZ_AP027151.1"/>
</dbReference>
<dbReference type="Pfam" id="PF07731">
    <property type="entry name" value="Cu-oxidase_2"/>
    <property type="match status" value="1"/>
</dbReference>
<proteinExistence type="predicted"/>
<dbReference type="CDD" id="cd13844">
    <property type="entry name" value="CuRO_1_BOD_CotA_like"/>
    <property type="match status" value="1"/>
</dbReference>
<keyword evidence="2" id="KW-0732">Signal</keyword>
<feature type="signal peptide" evidence="2">
    <location>
        <begin position="1"/>
        <end position="28"/>
    </location>
</feature>
<dbReference type="InterPro" id="IPR018247">
    <property type="entry name" value="EF_Hand_1_Ca_BS"/>
</dbReference>
<gene>
    <name evidence="4" type="primary">ompC</name>
    <name evidence="4" type="ORF">GURASL_30970</name>
</gene>
<dbReference type="Gene3D" id="2.60.40.420">
    <property type="entry name" value="Cupredoxins - blue copper proteins"/>
    <property type="match status" value="3"/>
</dbReference>
<dbReference type="EMBL" id="AP027151">
    <property type="protein sequence ID" value="BDV44174.1"/>
    <property type="molecule type" value="Genomic_DNA"/>
</dbReference>
<evidence type="ECO:0000256" key="2">
    <source>
        <dbReference type="SAM" id="SignalP"/>
    </source>
</evidence>
<dbReference type="InterPro" id="IPR045087">
    <property type="entry name" value="Cu-oxidase_fam"/>
</dbReference>
<dbReference type="InterPro" id="IPR008972">
    <property type="entry name" value="Cupredoxin"/>
</dbReference>
<dbReference type="Gene3D" id="1.10.1330.10">
    <property type="entry name" value="Dockerin domain"/>
    <property type="match status" value="1"/>
</dbReference>
<feature type="domain" description="Plastocyanin-like" evidence="3">
    <location>
        <begin position="637"/>
        <end position="750"/>
    </location>
</feature>
<evidence type="ECO:0000313" key="5">
    <source>
        <dbReference type="Proteomes" id="UP001317705"/>
    </source>
</evidence>
<protein>
    <submittedName>
        <fullName evidence="4">Multicopper oxidase</fullName>
    </submittedName>
</protein>
<dbReference type="InterPro" id="IPR036439">
    <property type="entry name" value="Dockerin_dom_sf"/>
</dbReference>
<feature type="region of interest" description="Disordered" evidence="1">
    <location>
        <begin position="290"/>
        <end position="312"/>
    </location>
</feature>
<dbReference type="SUPFAM" id="SSF63446">
    <property type="entry name" value="Type I dockerin domain"/>
    <property type="match status" value="1"/>
</dbReference>
<sequence length="814" mass="88204">MTATRPFLKTIFTAATGLFLLLPGNAGAAPVPGGTLDPTTIPKYVTPLVIPPVMPMSTRQPGFPAADYNIAIRQFKQQILPAGYGATTVWSYGRAEDTLPPGFVAPAPLSSNISFNYPAFTVENASGVMTKVRWINDLVDAAGNYLPHLTAIDQTLHWANPPAVGCTDGTNRTDCRTQNPDNYTGPVPMVTHVHGSHVNTESDGYPEAWWLPAAKNIPAGYARYGRLYDQYDRRNKVPGSAYYAYENDQPATTIWYHDHSLGITRNNVYAGPAGFWLIRGGTHGDSFVDNGTTAAPNDGKLPGPAPTATGGDPNFNAAVRATIREIPIVIQGRSFNSDGSLFYPSNRAYFEQLNLPGQPPQADFTGVLDIPYIPISDISPIWNPESFFNTMVVNGNTWPKLEVAPARYRFRLLNGCNSRTLNLALFQMNGLVQESELPFYQIGGDQGFLPKVVMVRTGSYTVLPGNGTVPAAIPAPDPQYALLMGPAERADVIVDFTGLPNGTIVRMINTAPDAPFGGFPDTPADPGTSGQVMQFVVNTALTQPADAQATPPQQLVLPAEPALGAPANVRQVTLNEEESSQLCVQVQPDGSVTTLFNSPGPTFMADCEAAGGVPMAPKAAKLGILMTDPTTGMKMSMPMMWMDTITENPTVGDTEEWEIYNYTVDGHPIHLHLVRFEVIDRQDFDPATTTPIGPTTPPKPNELGFKDTVIALPGQITRLKAKFDRLGLYVWHCHILEHEDNEMMRPYIVKIDPAFPDFTGDGKVTIADALFLLQKLTTPSPADLAYDLNGDGKLNLLDVRLLIQKIVAGLTARK</sequence>
<dbReference type="PANTHER" id="PTHR48267:SF1">
    <property type="entry name" value="BILIRUBIN OXIDASE"/>
    <property type="match status" value="1"/>
</dbReference>
<dbReference type="CDD" id="cd13868">
    <property type="entry name" value="CuRO_2_CotA_like"/>
    <property type="match status" value="1"/>
</dbReference>
<dbReference type="CDD" id="cd14256">
    <property type="entry name" value="Dockerin_I"/>
    <property type="match status" value="1"/>
</dbReference>
<dbReference type="Proteomes" id="UP001317705">
    <property type="component" value="Chromosome"/>
</dbReference>
<accession>A0ABM8ENY3</accession>
<keyword evidence="5" id="KW-1185">Reference proteome</keyword>
<evidence type="ECO:0000256" key="1">
    <source>
        <dbReference type="SAM" id="MobiDB-lite"/>
    </source>
</evidence>
<dbReference type="Pfam" id="PF00404">
    <property type="entry name" value="Dockerin_1"/>
    <property type="match status" value="1"/>
</dbReference>